<comment type="caution">
    <text evidence="1">The sequence shown here is derived from an EMBL/GenBank/DDBJ whole genome shotgun (WGS) entry which is preliminary data.</text>
</comment>
<name>A0A9N9BV56_9GLOM</name>
<protein>
    <submittedName>
        <fullName evidence="1">7726_t:CDS:1</fullName>
    </submittedName>
</protein>
<accession>A0A9N9BV56</accession>
<keyword evidence="2" id="KW-1185">Reference proteome</keyword>
<gene>
    <name evidence="1" type="ORF">AGERDE_LOCUS8040</name>
</gene>
<evidence type="ECO:0000313" key="1">
    <source>
        <dbReference type="EMBL" id="CAG8579304.1"/>
    </source>
</evidence>
<proteinExistence type="predicted"/>
<evidence type="ECO:0000313" key="2">
    <source>
        <dbReference type="Proteomes" id="UP000789831"/>
    </source>
</evidence>
<dbReference type="AlphaFoldDB" id="A0A9N9BV56"/>
<organism evidence="1 2">
    <name type="scientific">Ambispora gerdemannii</name>
    <dbReference type="NCBI Taxonomy" id="144530"/>
    <lineage>
        <taxon>Eukaryota</taxon>
        <taxon>Fungi</taxon>
        <taxon>Fungi incertae sedis</taxon>
        <taxon>Mucoromycota</taxon>
        <taxon>Glomeromycotina</taxon>
        <taxon>Glomeromycetes</taxon>
        <taxon>Archaeosporales</taxon>
        <taxon>Ambisporaceae</taxon>
        <taxon>Ambispora</taxon>
    </lineage>
</organism>
<dbReference type="Proteomes" id="UP000789831">
    <property type="component" value="Unassembled WGS sequence"/>
</dbReference>
<reference evidence="1" key="1">
    <citation type="submission" date="2021-06" db="EMBL/GenBank/DDBJ databases">
        <authorList>
            <person name="Kallberg Y."/>
            <person name="Tangrot J."/>
            <person name="Rosling A."/>
        </authorList>
    </citation>
    <scope>NUCLEOTIDE SEQUENCE</scope>
    <source>
        <strain evidence="1">MT106</strain>
    </source>
</reference>
<dbReference type="EMBL" id="CAJVPL010001599">
    <property type="protein sequence ID" value="CAG8579304.1"/>
    <property type="molecule type" value="Genomic_DNA"/>
</dbReference>
<sequence length="42" mass="4961">MAEQRRYSVKKSESYDCDASDREFQNSEHCVFTINEDITLKS</sequence>